<evidence type="ECO:0000313" key="3">
    <source>
        <dbReference type="RefSeq" id="XP_019099586.1"/>
    </source>
</evidence>
<protein>
    <submittedName>
        <fullName evidence="3">Uncharacterized protein LOC109132433</fullName>
    </submittedName>
</protein>
<dbReference type="PANTHER" id="PTHR11439">
    <property type="entry name" value="GAG-POL-RELATED RETROTRANSPOSON"/>
    <property type="match status" value="1"/>
</dbReference>
<sequence>MALTGNNPQLISVLLQSMHDEFRMKDLGRLSYFLGLQAHYHTTGMFLNQHKYAEDLLLAASMADCAPASTPLPLELQKVKGQDDLFDQPTHFRSLAGKLQYLTLTRPDIQFAVNLVCQRMHAPTVADFSLLKRIIRYIKGTVDFGISFSKNADFTLRAYSDSDYAGCQTTSRSTGGFCTFLGNNLISWSAKRQNSVSRSSTEAEYRCLSDTAAEVNWIKDMLDNIGMPLTHAPELYCDNLSAVYLSANPTLHKKTKHFKVHYHYVREQVADGSMIVYHVPATHQLADIFTKSLPLQVFNDLRYKLGVVSPPTQSLRGGCKEDH</sequence>
<dbReference type="Pfam" id="PF07727">
    <property type="entry name" value="RVT_2"/>
    <property type="match status" value="1"/>
</dbReference>
<gene>
    <name evidence="3" type="primary">LOC109132433</name>
</gene>
<reference evidence="2" key="1">
    <citation type="journal article" date="2014" name="Nat. Commun.">
        <title>The emerging biofuel crop Camelina sativa retains a highly undifferentiated hexaploid genome structure.</title>
        <authorList>
            <person name="Kagale S."/>
            <person name="Koh C."/>
            <person name="Nixon J."/>
            <person name="Bollina V."/>
            <person name="Clarke W.E."/>
            <person name="Tuteja R."/>
            <person name="Spillane C."/>
            <person name="Robinson S.J."/>
            <person name="Links M.G."/>
            <person name="Clarke C."/>
            <person name="Higgins E.E."/>
            <person name="Huebert T."/>
            <person name="Sharpe A.G."/>
            <person name="Parkin I.A."/>
        </authorList>
    </citation>
    <scope>NUCLEOTIDE SEQUENCE [LARGE SCALE GENOMIC DNA]</scope>
    <source>
        <strain evidence="2">cv. DH55</strain>
    </source>
</reference>
<dbReference type="SUPFAM" id="SSF56672">
    <property type="entry name" value="DNA/RNA polymerases"/>
    <property type="match status" value="1"/>
</dbReference>
<dbReference type="InterPro" id="IPR043502">
    <property type="entry name" value="DNA/RNA_pol_sf"/>
</dbReference>
<dbReference type="CDD" id="cd09272">
    <property type="entry name" value="RNase_HI_RT_Ty1"/>
    <property type="match status" value="1"/>
</dbReference>
<proteinExistence type="predicted"/>
<evidence type="ECO:0000259" key="1">
    <source>
        <dbReference type="Pfam" id="PF07727"/>
    </source>
</evidence>
<accession>A0ABM1RKP8</accession>
<dbReference type="GeneID" id="109132433"/>
<dbReference type="InterPro" id="IPR013103">
    <property type="entry name" value="RVT_2"/>
</dbReference>
<name>A0ABM1RKP8_CAMSA</name>
<dbReference type="Proteomes" id="UP000694864">
    <property type="component" value="Chromosome 4"/>
</dbReference>
<keyword evidence="2" id="KW-1185">Reference proteome</keyword>
<reference evidence="3" key="2">
    <citation type="submission" date="2025-08" db="UniProtKB">
        <authorList>
            <consortium name="RefSeq"/>
        </authorList>
    </citation>
    <scope>IDENTIFICATION</scope>
    <source>
        <tissue evidence="3">Leaf</tissue>
    </source>
</reference>
<feature type="domain" description="Reverse transcriptase Ty1/copia-type" evidence="1">
    <location>
        <begin position="1"/>
        <end position="72"/>
    </location>
</feature>
<evidence type="ECO:0000313" key="2">
    <source>
        <dbReference type="Proteomes" id="UP000694864"/>
    </source>
</evidence>
<dbReference type="RefSeq" id="XP_019099586.1">
    <property type="nucleotide sequence ID" value="XM_019244041.1"/>
</dbReference>
<dbReference type="PANTHER" id="PTHR11439:SF524">
    <property type="entry name" value="RNA-DIRECTED DNA POLYMERASE, PROTEIN KINASE RLK-PELLE-DLSV FAMILY"/>
    <property type="match status" value="1"/>
</dbReference>
<organism evidence="2 3">
    <name type="scientific">Camelina sativa</name>
    <name type="common">False flax</name>
    <name type="synonym">Myagrum sativum</name>
    <dbReference type="NCBI Taxonomy" id="90675"/>
    <lineage>
        <taxon>Eukaryota</taxon>
        <taxon>Viridiplantae</taxon>
        <taxon>Streptophyta</taxon>
        <taxon>Embryophyta</taxon>
        <taxon>Tracheophyta</taxon>
        <taxon>Spermatophyta</taxon>
        <taxon>Magnoliopsida</taxon>
        <taxon>eudicotyledons</taxon>
        <taxon>Gunneridae</taxon>
        <taxon>Pentapetalae</taxon>
        <taxon>rosids</taxon>
        <taxon>malvids</taxon>
        <taxon>Brassicales</taxon>
        <taxon>Brassicaceae</taxon>
        <taxon>Camelineae</taxon>
        <taxon>Camelina</taxon>
    </lineage>
</organism>